<feature type="domain" description="Enoyl reductase (ER)" evidence="2">
    <location>
        <begin position="1"/>
        <end position="313"/>
    </location>
</feature>
<dbReference type="Gene3D" id="3.90.180.10">
    <property type="entry name" value="Medium-chain alcohol dehydrogenases, catalytic domain"/>
    <property type="match status" value="1"/>
</dbReference>
<dbReference type="CDD" id="cd05288">
    <property type="entry name" value="PGDH"/>
    <property type="match status" value="1"/>
</dbReference>
<dbReference type="InterPro" id="IPR011032">
    <property type="entry name" value="GroES-like_sf"/>
</dbReference>
<gene>
    <name evidence="3" type="ORF">GCM10009096_31470</name>
</gene>
<evidence type="ECO:0000259" key="2">
    <source>
        <dbReference type="SMART" id="SM00829"/>
    </source>
</evidence>
<dbReference type="InterPro" id="IPR020843">
    <property type="entry name" value="ER"/>
</dbReference>
<dbReference type="Gene3D" id="3.40.50.720">
    <property type="entry name" value="NAD(P)-binding Rossmann-like Domain"/>
    <property type="match status" value="1"/>
</dbReference>
<accession>A0ABP3KTX3</accession>
<evidence type="ECO:0000256" key="1">
    <source>
        <dbReference type="ARBA" id="ARBA00023002"/>
    </source>
</evidence>
<dbReference type="SMART" id="SM00829">
    <property type="entry name" value="PKS_ER"/>
    <property type="match status" value="1"/>
</dbReference>
<name>A0ABP3KTX3_9SPHN</name>
<dbReference type="Proteomes" id="UP001500713">
    <property type="component" value="Unassembled WGS sequence"/>
</dbReference>
<dbReference type="PANTHER" id="PTHR43205:SF42">
    <property type="entry name" value="ALCOHOL DEHYDROGENASE, ZINC-CONTAINING (AFU_ORTHOLOGUE AFUA_7G04530)"/>
    <property type="match status" value="1"/>
</dbReference>
<organism evidence="3 4">
    <name type="scientific">Parasphingorhabdus litoris</name>
    <dbReference type="NCBI Taxonomy" id="394733"/>
    <lineage>
        <taxon>Bacteria</taxon>
        <taxon>Pseudomonadati</taxon>
        <taxon>Pseudomonadota</taxon>
        <taxon>Alphaproteobacteria</taxon>
        <taxon>Sphingomonadales</taxon>
        <taxon>Sphingomonadaceae</taxon>
        <taxon>Parasphingorhabdus</taxon>
    </lineage>
</organism>
<dbReference type="PANTHER" id="PTHR43205">
    <property type="entry name" value="PROSTAGLANDIN REDUCTASE"/>
    <property type="match status" value="1"/>
</dbReference>
<keyword evidence="1" id="KW-0560">Oxidoreductase</keyword>
<reference evidence="4" key="1">
    <citation type="journal article" date="2019" name="Int. J. Syst. Evol. Microbiol.">
        <title>The Global Catalogue of Microorganisms (GCM) 10K type strain sequencing project: providing services to taxonomists for standard genome sequencing and annotation.</title>
        <authorList>
            <consortium name="The Broad Institute Genomics Platform"/>
            <consortium name="The Broad Institute Genome Sequencing Center for Infectious Disease"/>
            <person name="Wu L."/>
            <person name="Ma J."/>
        </authorList>
    </citation>
    <scope>NUCLEOTIDE SEQUENCE [LARGE SCALE GENOMIC DNA]</scope>
    <source>
        <strain evidence="4">JCM 14162</strain>
    </source>
</reference>
<dbReference type="EMBL" id="BAAAEM010000003">
    <property type="protein sequence ID" value="GAA0486392.1"/>
    <property type="molecule type" value="Genomic_DNA"/>
</dbReference>
<evidence type="ECO:0000313" key="4">
    <source>
        <dbReference type="Proteomes" id="UP001500713"/>
    </source>
</evidence>
<comment type="caution">
    <text evidence="3">The sequence shown here is derived from an EMBL/GenBank/DDBJ whole genome shotgun (WGS) entry which is preliminary data.</text>
</comment>
<dbReference type="Pfam" id="PF00107">
    <property type="entry name" value="ADH_zinc_N"/>
    <property type="match status" value="1"/>
</dbReference>
<protein>
    <submittedName>
        <fullName evidence="3">NADP-dependent oxidoreductase</fullName>
    </submittedName>
</protein>
<dbReference type="Pfam" id="PF16884">
    <property type="entry name" value="ADH_N_2"/>
    <property type="match status" value="1"/>
</dbReference>
<dbReference type="SUPFAM" id="SSF51735">
    <property type="entry name" value="NAD(P)-binding Rossmann-fold domains"/>
    <property type="match status" value="1"/>
</dbReference>
<dbReference type="InterPro" id="IPR036291">
    <property type="entry name" value="NAD(P)-bd_dom_sf"/>
</dbReference>
<evidence type="ECO:0000313" key="3">
    <source>
        <dbReference type="EMBL" id="GAA0486392.1"/>
    </source>
</evidence>
<dbReference type="InterPro" id="IPR045010">
    <property type="entry name" value="MDR_fam"/>
</dbReference>
<keyword evidence="4" id="KW-1185">Reference proteome</keyword>
<dbReference type="InterPro" id="IPR041694">
    <property type="entry name" value="ADH_N_2"/>
</dbReference>
<dbReference type="InterPro" id="IPR013149">
    <property type="entry name" value="ADH-like_C"/>
</dbReference>
<sequence>MVDDDFKKVVTPVPEVAEGHVLVKNEILGFDPAQKGWMENIGGYVAPTEIGEVMRGSGVGTVVESRDPKFAVGDKVMGMLRWQDYAMVPGSELNKVPDDELLGANLGALGTTGMTAYFGLLKHGRPQPGDTLVVSGAAGATGSMVGQIGKIAGCRTIGIAGGKEKCDWLTEDVGYDHAIDYKNEDVRAKLKELCNQSINVFYDNVGGSILNDALSHIAMHARVVICGGISRYEKGDMPAGPENYFNLVFKRGTMSGFIVLDYMSEYPEAQKRMRQWIKEGKITFKEDIQEGFDNIPNTLKRLFAGQNFGKQMLRLD</sequence>
<proteinExistence type="predicted"/>
<dbReference type="SUPFAM" id="SSF50129">
    <property type="entry name" value="GroES-like"/>
    <property type="match status" value="1"/>
</dbReference>